<dbReference type="PANTHER" id="PTHR11236">
    <property type="entry name" value="AMINOBENZOATE/ANTHRANILATE SYNTHASE"/>
    <property type="match status" value="1"/>
</dbReference>
<name>A0A918V2H2_9ACTN</name>
<protein>
    <submittedName>
        <fullName evidence="2">Anthranilate synthase</fullName>
    </submittedName>
</protein>
<dbReference type="InterPro" id="IPR005801">
    <property type="entry name" value="ADC_synthase"/>
</dbReference>
<dbReference type="SUPFAM" id="SSF56322">
    <property type="entry name" value="ADC synthase"/>
    <property type="match status" value="1"/>
</dbReference>
<dbReference type="Gene3D" id="3.60.120.10">
    <property type="entry name" value="Anthranilate synthase"/>
    <property type="match status" value="1"/>
</dbReference>
<feature type="domain" description="Chorismate-utilising enzyme C-terminal" evidence="1">
    <location>
        <begin position="79"/>
        <end position="333"/>
    </location>
</feature>
<dbReference type="PRINTS" id="PR00095">
    <property type="entry name" value="ANTSNTHASEI"/>
</dbReference>
<sequence length="353" mass="37065">MHDLAPLARFGRLVATGLRDVTSDPAALDSAGFWAVSATFEGGLTCARFADVRTEPVPAPTPGRWRGPAKGDWASSLDRAGYTAGVRRIREHIAAGEVYQANLCRVLSAPLPEGPGAADVDELTALLARGNPAPYAGTIRLPSHGVEIATASPELYLRRTGTLVESGPIKGTGRTADDLLAKDHAENVMIVDLVRNDLGRVCATGTVTVPALCAIEAHPGLVHLVSTVRGELVPEEGWPRLLDATFPPGSVTGAPKSAALTIIEALETAPRGPYCGGIGWVDADRRTAELAVGIRTFWVDRATGAGPVLRFGTGAGITWGSDPDREWEETELKAARLLAIASSHARENAGVRA</sequence>
<comment type="caution">
    <text evidence="2">The sequence shown here is derived from an EMBL/GenBank/DDBJ whole genome shotgun (WGS) entry which is preliminary data.</text>
</comment>
<gene>
    <name evidence="2" type="ORF">GCM10010387_64870</name>
</gene>
<dbReference type="GO" id="GO:0046820">
    <property type="term" value="F:4-amino-4-deoxychorismate synthase activity"/>
    <property type="evidence" value="ECO:0007669"/>
    <property type="project" value="TreeGrafter"/>
</dbReference>
<evidence type="ECO:0000313" key="3">
    <source>
        <dbReference type="Proteomes" id="UP000630936"/>
    </source>
</evidence>
<keyword evidence="3" id="KW-1185">Reference proteome</keyword>
<dbReference type="GO" id="GO:0000162">
    <property type="term" value="P:L-tryptophan biosynthetic process"/>
    <property type="evidence" value="ECO:0007669"/>
    <property type="project" value="TreeGrafter"/>
</dbReference>
<evidence type="ECO:0000259" key="1">
    <source>
        <dbReference type="Pfam" id="PF00425"/>
    </source>
</evidence>
<dbReference type="PANTHER" id="PTHR11236:SF50">
    <property type="entry name" value="AMINODEOXYCHORISMATE SYNTHASE COMPONENT 1"/>
    <property type="match status" value="1"/>
</dbReference>
<dbReference type="EMBL" id="BMWG01000035">
    <property type="protein sequence ID" value="GGZ62462.1"/>
    <property type="molecule type" value="Genomic_DNA"/>
</dbReference>
<evidence type="ECO:0000313" key="2">
    <source>
        <dbReference type="EMBL" id="GGZ62462.1"/>
    </source>
</evidence>
<dbReference type="AlphaFoldDB" id="A0A918V2H2"/>
<dbReference type="Pfam" id="PF00425">
    <property type="entry name" value="Chorismate_bind"/>
    <property type="match status" value="1"/>
</dbReference>
<reference evidence="2" key="2">
    <citation type="submission" date="2020-09" db="EMBL/GenBank/DDBJ databases">
        <authorList>
            <person name="Sun Q."/>
            <person name="Ohkuma M."/>
        </authorList>
    </citation>
    <scope>NUCLEOTIDE SEQUENCE</scope>
    <source>
        <strain evidence="2">JCM 4988</strain>
    </source>
</reference>
<accession>A0A918V2H2</accession>
<organism evidence="2 3">
    <name type="scientific">Streptomyces inusitatus</name>
    <dbReference type="NCBI Taxonomy" id="68221"/>
    <lineage>
        <taxon>Bacteria</taxon>
        <taxon>Bacillati</taxon>
        <taxon>Actinomycetota</taxon>
        <taxon>Actinomycetes</taxon>
        <taxon>Kitasatosporales</taxon>
        <taxon>Streptomycetaceae</taxon>
        <taxon>Streptomyces</taxon>
    </lineage>
</organism>
<reference evidence="2" key="1">
    <citation type="journal article" date="2014" name="Int. J. Syst. Evol. Microbiol.">
        <title>Complete genome sequence of Corynebacterium casei LMG S-19264T (=DSM 44701T), isolated from a smear-ripened cheese.</title>
        <authorList>
            <consortium name="US DOE Joint Genome Institute (JGI-PGF)"/>
            <person name="Walter F."/>
            <person name="Albersmeier A."/>
            <person name="Kalinowski J."/>
            <person name="Ruckert C."/>
        </authorList>
    </citation>
    <scope>NUCLEOTIDE SEQUENCE</scope>
    <source>
        <strain evidence="2">JCM 4988</strain>
    </source>
</reference>
<dbReference type="RefSeq" id="WP_190126886.1">
    <property type="nucleotide sequence ID" value="NZ_BMWG01000035.1"/>
</dbReference>
<proteinExistence type="predicted"/>
<dbReference type="Proteomes" id="UP000630936">
    <property type="component" value="Unassembled WGS sequence"/>
</dbReference>
<dbReference type="InterPro" id="IPR019999">
    <property type="entry name" value="Anth_synth_I-like"/>
</dbReference>
<dbReference type="InterPro" id="IPR015890">
    <property type="entry name" value="Chorismate_C"/>
</dbReference>